<protein>
    <recommendedName>
        <fullName evidence="2">LysM domain-containing protein</fullName>
    </recommendedName>
</protein>
<evidence type="ECO:0000313" key="4">
    <source>
        <dbReference type="Proteomes" id="UP000239494"/>
    </source>
</evidence>
<keyword evidence="4" id="KW-1185">Reference proteome</keyword>
<dbReference type="EMBL" id="PVTF01000024">
    <property type="protein sequence ID" value="PRY30351.1"/>
    <property type="molecule type" value="Genomic_DNA"/>
</dbReference>
<comment type="caution">
    <text evidence="3">The sequence shown here is derived from an EMBL/GenBank/DDBJ whole genome shotgun (WGS) entry which is preliminary data.</text>
</comment>
<evidence type="ECO:0000256" key="1">
    <source>
        <dbReference type="SAM" id="Phobius"/>
    </source>
</evidence>
<keyword evidence="1" id="KW-0472">Membrane</keyword>
<dbReference type="InterPro" id="IPR018392">
    <property type="entry name" value="LysM"/>
</dbReference>
<feature type="domain" description="LysM" evidence="2">
    <location>
        <begin position="113"/>
        <end position="159"/>
    </location>
</feature>
<dbReference type="AlphaFoldDB" id="A0A2T0SAE1"/>
<dbReference type="OrthoDB" id="3699712at2"/>
<keyword evidence="1" id="KW-1133">Transmembrane helix</keyword>
<dbReference type="Pfam" id="PF01476">
    <property type="entry name" value="LysM"/>
    <property type="match status" value="1"/>
</dbReference>
<gene>
    <name evidence="3" type="ORF">CLV43_12483</name>
</gene>
<evidence type="ECO:0000313" key="3">
    <source>
        <dbReference type="EMBL" id="PRY30351.1"/>
    </source>
</evidence>
<feature type="transmembrane region" description="Helical" evidence="1">
    <location>
        <begin position="77"/>
        <end position="98"/>
    </location>
</feature>
<proteinExistence type="predicted"/>
<reference evidence="3 4" key="1">
    <citation type="submission" date="2018-03" db="EMBL/GenBank/DDBJ databases">
        <title>Genomic Encyclopedia of Archaeal and Bacterial Type Strains, Phase II (KMG-II): from individual species to whole genera.</title>
        <authorList>
            <person name="Goeker M."/>
        </authorList>
    </citation>
    <scope>NUCLEOTIDE SEQUENCE [LARGE SCALE GENOMIC DNA]</scope>
    <source>
        <strain evidence="3 4">DSM 44720</strain>
    </source>
</reference>
<keyword evidence="1" id="KW-0812">Transmembrane</keyword>
<evidence type="ECO:0000259" key="2">
    <source>
        <dbReference type="Pfam" id="PF01476"/>
    </source>
</evidence>
<organism evidence="3 4">
    <name type="scientific">Umezawaea tangerina</name>
    <dbReference type="NCBI Taxonomy" id="84725"/>
    <lineage>
        <taxon>Bacteria</taxon>
        <taxon>Bacillati</taxon>
        <taxon>Actinomycetota</taxon>
        <taxon>Actinomycetes</taxon>
        <taxon>Pseudonocardiales</taxon>
        <taxon>Pseudonocardiaceae</taxon>
        <taxon>Umezawaea</taxon>
    </lineage>
</organism>
<dbReference type="Gene3D" id="3.10.350.10">
    <property type="entry name" value="LysM domain"/>
    <property type="match status" value="1"/>
</dbReference>
<dbReference type="Proteomes" id="UP000239494">
    <property type="component" value="Unassembled WGS sequence"/>
</dbReference>
<accession>A0A2T0SAE1</accession>
<dbReference type="RefSeq" id="WP_146175161.1">
    <property type="nucleotide sequence ID" value="NZ_PVTF01000024.1"/>
</dbReference>
<sequence>MAVLIGTRSGFELVDADDLQDVSSERGLRPGPRVLRRFDVGDGRRPASRTKTLSVPATPDAIECGPERRERGSALRLVGACVLAVVLAACLGLLYLYASGATSVPERTGVAYVQVGETLHDVAVRSAPNSDPDAVVERIRELNRLADSEVLPGQSLVVPQGVVEPAP</sequence>
<dbReference type="InterPro" id="IPR036779">
    <property type="entry name" value="LysM_dom_sf"/>
</dbReference>
<name>A0A2T0SAE1_9PSEU</name>